<evidence type="ECO:0000259" key="1">
    <source>
        <dbReference type="Pfam" id="PF03372"/>
    </source>
</evidence>
<dbReference type="EMBL" id="LRBV02000003">
    <property type="status" value="NOT_ANNOTATED_CDS"/>
    <property type="molecule type" value="Genomic_DNA"/>
</dbReference>
<sequence length="332" mass="37693">MTLETRKQGEILDKELAKSSRSIVKPLPQTSQGFDGSELICHWTNRYIGEPQCSVRRVIRNGSPAYNSSNGHIYHSTTINEEGNPNIMEVVERTELNGLDTNDEQYPDINAGQNLEINAEMFINVPIMCVDNGVNAVQSLECETLATLVLDRQARDRTKAKQAKVPKWTKIAREFTASKETENSSRAIGKKHGHGLENLSASTVLSHLAREKAPDVLFLMETKQTVDEMRNIQADLHYDSMLAVPCVHRVGGIAMLWKADVDLHVQTYSLNHIDARIMIDPFSPWRLTGFYGRPEEHRKHKSLEYLRHLHSRDSQPWICMGDYNKILSSDEK</sequence>
<dbReference type="GO" id="GO:0003824">
    <property type="term" value="F:catalytic activity"/>
    <property type="evidence" value="ECO:0007669"/>
    <property type="project" value="InterPro"/>
</dbReference>
<dbReference type="Proteomes" id="UP000594261">
    <property type="component" value="Chromosome 3"/>
</dbReference>
<protein>
    <recommendedName>
        <fullName evidence="1">Endonuclease/exonuclease/phosphatase domain-containing protein</fullName>
    </recommendedName>
</protein>
<dbReference type="PANTHER" id="PTHR35218:SF9">
    <property type="entry name" value="ENDONUCLEASE_EXONUCLEASE_PHOSPHATASE DOMAIN-CONTAINING PROTEIN"/>
    <property type="match status" value="1"/>
</dbReference>
<reference evidence="2 3" key="1">
    <citation type="journal article" date="2016" name="G3 (Bethesda)">
        <title>First Draft Assembly and Annotation of the Genome of a California Endemic Oak Quercus lobata Nee (Fagaceae).</title>
        <authorList>
            <person name="Sork V.L."/>
            <person name="Fitz-Gibbon S.T."/>
            <person name="Puiu D."/>
            <person name="Crepeau M."/>
            <person name="Gugger P.F."/>
            <person name="Sherman R."/>
            <person name="Stevens K."/>
            <person name="Langley C.H."/>
            <person name="Pellegrini M."/>
            <person name="Salzberg S.L."/>
        </authorList>
    </citation>
    <scope>NUCLEOTIDE SEQUENCE [LARGE SCALE GENOMIC DNA]</scope>
    <source>
        <strain evidence="2 3">cv. SW786</strain>
    </source>
</reference>
<reference evidence="2" key="2">
    <citation type="submission" date="2021-01" db="UniProtKB">
        <authorList>
            <consortium name="EnsemblPlants"/>
        </authorList>
    </citation>
    <scope>IDENTIFICATION</scope>
</reference>
<dbReference type="InParanoid" id="A0A7N2L6U1"/>
<dbReference type="AlphaFoldDB" id="A0A7N2L6U1"/>
<keyword evidence="3" id="KW-1185">Reference proteome</keyword>
<dbReference type="InterPro" id="IPR036691">
    <property type="entry name" value="Endo/exonu/phosph_ase_sf"/>
</dbReference>
<dbReference type="Gramene" id="QL03p035886:mrna">
    <property type="protein sequence ID" value="QL03p035886:mrna"/>
    <property type="gene ID" value="QL03p035886"/>
</dbReference>
<dbReference type="InterPro" id="IPR005135">
    <property type="entry name" value="Endo/exonuclease/phosphatase"/>
</dbReference>
<dbReference type="PANTHER" id="PTHR35218">
    <property type="entry name" value="RNASE H DOMAIN-CONTAINING PROTEIN"/>
    <property type="match status" value="1"/>
</dbReference>
<proteinExistence type="predicted"/>
<feature type="domain" description="Endonuclease/exonuclease/phosphatase" evidence="1">
    <location>
        <begin position="203"/>
        <end position="330"/>
    </location>
</feature>
<dbReference type="EnsemblPlants" id="QL03p035886:mrna">
    <property type="protein sequence ID" value="QL03p035886:mrna"/>
    <property type="gene ID" value="QL03p035886"/>
</dbReference>
<organism evidence="2 3">
    <name type="scientific">Quercus lobata</name>
    <name type="common">Valley oak</name>
    <dbReference type="NCBI Taxonomy" id="97700"/>
    <lineage>
        <taxon>Eukaryota</taxon>
        <taxon>Viridiplantae</taxon>
        <taxon>Streptophyta</taxon>
        <taxon>Embryophyta</taxon>
        <taxon>Tracheophyta</taxon>
        <taxon>Spermatophyta</taxon>
        <taxon>Magnoliopsida</taxon>
        <taxon>eudicotyledons</taxon>
        <taxon>Gunneridae</taxon>
        <taxon>Pentapetalae</taxon>
        <taxon>rosids</taxon>
        <taxon>fabids</taxon>
        <taxon>Fagales</taxon>
        <taxon>Fagaceae</taxon>
        <taxon>Quercus</taxon>
    </lineage>
</organism>
<dbReference type="SUPFAM" id="SSF56219">
    <property type="entry name" value="DNase I-like"/>
    <property type="match status" value="1"/>
</dbReference>
<dbReference type="Gene3D" id="3.60.10.10">
    <property type="entry name" value="Endonuclease/exonuclease/phosphatase"/>
    <property type="match status" value="1"/>
</dbReference>
<name>A0A7N2L6U1_QUELO</name>
<evidence type="ECO:0000313" key="3">
    <source>
        <dbReference type="Proteomes" id="UP000594261"/>
    </source>
</evidence>
<evidence type="ECO:0000313" key="2">
    <source>
        <dbReference type="EnsemblPlants" id="QL03p035886:mrna"/>
    </source>
</evidence>
<dbReference type="Pfam" id="PF03372">
    <property type="entry name" value="Exo_endo_phos"/>
    <property type="match status" value="1"/>
</dbReference>
<accession>A0A7N2L6U1</accession>